<keyword evidence="1" id="KW-0812">Transmembrane</keyword>
<dbReference type="AlphaFoldDB" id="A1RZ43"/>
<dbReference type="HOGENOM" id="CLU_1773302_0_0_2"/>
<protein>
    <submittedName>
        <fullName evidence="2">Uncharacterized protein</fullName>
    </submittedName>
</protein>
<accession>A1RZ43</accession>
<dbReference type="eggNOG" id="arCOG10987">
    <property type="taxonomic scope" value="Archaea"/>
</dbReference>
<evidence type="ECO:0000313" key="3">
    <source>
        <dbReference type="Proteomes" id="UP000000641"/>
    </source>
</evidence>
<dbReference type="EnsemblBacteria" id="ABL78473">
    <property type="protein sequence ID" value="ABL78473"/>
    <property type="gene ID" value="Tpen_1074"/>
</dbReference>
<dbReference type="OrthoDB" id="385647at2157"/>
<gene>
    <name evidence="2" type="ordered locus">Tpen_1074</name>
</gene>
<keyword evidence="1" id="KW-0472">Membrane</keyword>
<dbReference type="GeneID" id="4601652"/>
<feature type="transmembrane region" description="Helical" evidence="1">
    <location>
        <begin position="51"/>
        <end position="70"/>
    </location>
</feature>
<evidence type="ECO:0000256" key="1">
    <source>
        <dbReference type="SAM" id="Phobius"/>
    </source>
</evidence>
<evidence type="ECO:0000313" key="2">
    <source>
        <dbReference type="EMBL" id="ABL78473.1"/>
    </source>
</evidence>
<name>A1RZ43_THEPD</name>
<reference evidence="3" key="1">
    <citation type="journal article" date="2008" name="J. Bacteriol.">
        <title>Genome sequence of Thermofilum pendens reveals an exceptional loss of biosynthetic pathways without genome reduction.</title>
        <authorList>
            <person name="Anderson I."/>
            <person name="Rodriguez J."/>
            <person name="Susanti D."/>
            <person name="Porat I."/>
            <person name="Reich C."/>
            <person name="Ulrich L.E."/>
            <person name="Elkins J.G."/>
            <person name="Mavromatis K."/>
            <person name="Lykidis A."/>
            <person name="Kim E."/>
            <person name="Thompson L.S."/>
            <person name="Nolan M."/>
            <person name="Land M."/>
            <person name="Copeland A."/>
            <person name="Lapidus A."/>
            <person name="Lucas S."/>
            <person name="Detter C."/>
            <person name="Zhulin I.B."/>
            <person name="Olsen G.J."/>
            <person name="Whitman W."/>
            <person name="Mukhopadhyay B."/>
            <person name="Bristow J."/>
            <person name="Kyrpides N."/>
        </authorList>
    </citation>
    <scope>NUCLEOTIDE SEQUENCE [LARGE SCALE GENOMIC DNA]</scope>
    <source>
        <strain evidence="3">DSM 2475 / Hrk 5</strain>
    </source>
</reference>
<proteinExistence type="predicted"/>
<feature type="transmembrane region" description="Helical" evidence="1">
    <location>
        <begin position="82"/>
        <end position="103"/>
    </location>
</feature>
<dbReference type="RefSeq" id="WP_011752738.1">
    <property type="nucleotide sequence ID" value="NC_008698.1"/>
</dbReference>
<keyword evidence="3" id="KW-1185">Reference proteome</keyword>
<dbReference type="Proteomes" id="UP000000641">
    <property type="component" value="Chromosome"/>
</dbReference>
<feature type="transmembrane region" description="Helical" evidence="1">
    <location>
        <begin position="27"/>
        <end position="45"/>
    </location>
</feature>
<dbReference type="STRING" id="368408.Tpen_1074"/>
<keyword evidence="1" id="KW-1133">Transmembrane helix</keyword>
<dbReference type="EMBL" id="CP000505">
    <property type="protein sequence ID" value="ABL78473.1"/>
    <property type="molecule type" value="Genomic_DNA"/>
</dbReference>
<organism evidence="2 3">
    <name type="scientific">Thermofilum pendens (strain DSM 2475 / Hrk 5)</name>
    <dbReference type="NCBI Taxonomy" id="368408"/>
    <lineage>
        <taxon>Archaea</taxon>
        <taxon>Thermoproteota</taxon>
        <taxon>Thermoprotei</taxon>
        <taxon>Thermofilales</taxon>
        <taxon>Thermofilaceae</taxon>
        <taxon>Thermofilum</taxon>
    </lineage>
</organism>
<dbReference type="KEGG" id="tpe:Tpen_1074"/>
<feature type="transmembrane region" description="Helical" evidence="1">
    <location>
        <begin position="123"/>
        <end position="140"/>
    </location>
</feature>
<sequence>MIEELLSVLGAVIIVGALYSKRVSLSLLLLSLGTVLVAMSIGLLVGATAGILVATVFAGALVALLSLWLIVTEKEEARADSIYVVAAVFFVLITVAFAVLLAFAYRLSPVPVILRKFTAEDAYLLLTLLLVSVTSSIYVLRGDRVA</sequence>